<dbReference type="PATRIC" id="fig|1126833.4.peg.5333"/>
<reference evidence="1 2" key="1">
    <citation type="journal article" date="2015" name="J. Biotechnol.">
        <title>Complete genome sequence of Paenibacillus beijingensis 7188(T) (=DSM 24997(T)), a novel rhizobacterium from jujube garden soil.</title>
        <authorList>
            <person name="Kwak Y."/>
            <person name="Shin J.H."/>
        </authorList>
    </citation>
    <scope>NUCLEOTIDE SEQUENCE [LARGE SCALE GENOMIC DNA]</scope>
    <source>
        <strain evidence="1 2">DSM 24997</strain>
    </source>
</reference>
<dbReference type="CDD" id="cd02440">
    <property type="entry name" value="AdoMet_MTases"/>
    <property type="match status" value="1"/>
</dbReference>
<evidence type="ECO:0000313" key="1">
    <source>
        <dbReference type="EMBL" id="AJY77089.1"/>
    </source>
</evidence>
<gene>
    <name evidence="1" type="ORF">VN24_24245</name>
</gene>
<dbReference type="Proteomes" id="UP000032633">
    <property type="component" value="Chromosome"/>
</dbReference>
<keyword evidence="1" id="KW-0489">Methyltransferase</keyword>
<dbReference type="InterPro" id="IPR029063">
    <property type="entry name" value="SAM-dependent_MTases_sf"/>
</dbReference>
<organism evidence="1 2">
    <name type="scientific">Paenibacillus beijingensis</name>
    <dbReference type="NCBI Taxonomy" id="1126833"/>
    <lineage>
        <taxon>Bacteria</taxon>
        <taxon>Bacillati</taxon>
        <taxon>Bacillota</taxon>
        <taxon>Bacilli</taxon>
        <taxon>Bacillales</taxon>
        <taxon>Paenibacillaceae</taxon>
        <taxon>Paenibacillus</taxon>
    </lineage>
</organism>
<dbReference type="GO" id="GO:0008990">
    <property type="term" value="F:rRNA (guanine-N2-)-methyltransferase activity"/>
    <property type="evidence" value="ECO:0007669"/>
    <property type="project" value="InterPro"/>
</dbReference>
<dbReference type="EMBL" id="CP011058">
    <property type="protein sequence ID" value="AJY77089.1"/>
    <property type="molecule type" value="Genomic_DNA"/>
</dbReference>
<dbReference type="SUPFAM" id="SSF53335">
    <property type="entry name" value="S-adenosyl-L-methionine-dependent methyltransferases"/>
    <property type="match status" value="1"/>
</dbReference>
<dbReference type="Pfam" id="PF04445">
    <property type="entry name" value="SAM_MT"/>
    <property type="match status" value="1"/>
</dbReference>
<keyword evidence="2" id="KW-1185">Reference proteome</keyword>
<reference evidence="2" key="2">
    <citation type="submission" date="2015-03" db="EMBL/GenBank/DDBJ databases">
        <title>Genome sequence of Paenibacillus beijingensis strain DSM 24997T.</title>
        <authorList>
            <person name="Kwak Y."/>
            <person name="Shin J.-H."/>
        </authorList>
    </citation>
    <scope>NUCLEOTIDE SEQUENCE [LARGE SCALE GENOMIC DNA]</scope>
    <source>
        <strain evidence="2">DSM 24997</strain>
    </source>
</reference>
<accession>A0A0D5NP37</accession>
<dbReference type="RefSeq" id="WP_045672514.1">
    <property type="nucleotide sequence ID" value="NZ_CP011058.1"/>
</dbReference>
<dbReference type="InterPro" id="IPR007536">
    <property type="entry name" value="16SrRNA_methylTrfase_J"/>
</dbReference>
<dbReference type="OrthoDB" id="1653798at2"/>
<dbReference type="AlphaFoldDB" id="A0A0D5NP37"/>
<dbReference type="HOGENOM" id="CLU_093128_0_0_9"/>
<protein>
    <submittedName>
        <fullName evidence="1">SAM-dependent methyltransferase</fullName>
    </submittedName>
</protein>
<dbReference type="Gene3D" id="3.40.50.150">
    <property type="entry name" value="Vaccinia Virus protein VP39"/>
    <property type="match status" value="1"/>
</dbReference>
<sequence length="268" mass="29612">MIVTTTEKPSASARLKAAELAGELGGKLVERRNRTLKQLSERYSDAELLVVTSGELRYYREASETPLYFHPSMAYVRVKRLRKGERDPLVELSGCRPGDSVLDCTAGLGSDAVVFSYAAGPEGAVTALESEPVLCAVVREGLKSYRTELPDVNEALRRIEMVCADHASYLTSLPDNSFDIVYFDPMFRQPVTESSALEPLRALANHEALSPETIAQAVRVARKKVVIKEKNNSPEFERLGFERCPVKKTSAVGYGVIMIEPKQCKQPT</sequence>
<evidence type="ECO:0000313" key="2">
    <source>
        <dbReference type="Proteomes" id="UP000032633"/>
    </source>
</evidence>
<name>A0A0D5NP37_9BACL</name>
<proteinExistence type="predicted"/>
<keyword evidence="1" id="KW-0808">Transferase</keyword>
<dbReference type="STRING" id="1126833.VN24_24245"/>
<dbReference type="KEGG" id="pbj:VN24_24245"/>
<dbReference type="PANTHER" id="PTHR36112">
    <property type="entry name" value="RIBOSOMAL RNA SMALL SUBUNIT METHYLTRANSFERASE J"/>
    <property type="match status" value="1"/>
</dbReference>
<dbReference type="PANTHER" id="PTHR36112:SF1">
    <property type="entry name" value="RIBOSOMAL RNA SMALL SUBUNIT METHYLTRANSFERASE J"/>
    <property type="match status" value="1"/>
</dbReference>